<protein>
    <submittedName>
        <fullName evidence="3">Glycosyltransferase</fullName>
    </submittedName>
</protein>
<organism evidence="3 4">
    <name type="scientific">Oceaniferula flava</name>
    <dbReference type="NCBI Taxonomy" id="2800421"/>
    <lineage>
        <taxon>Bacteria</taxon>
        <taxon>Pseudomonadati</taxon>
        <taxon>Verrucomicrobiota</taxon>
        <taxon>Verrucomicrobiia</taxon>
        <taxon>Verrucomicrobiales</taxon>
        <taxon>Verrucomicrobiaceae</taxon>
        <taxon>Oceaniferula</taxon>
    </lineage>
</organism>
<accession>A0AAE2V961</accession>
<evidence type="ECO:0000313" key="3">
    <source>
        <dbReference type="EMBL" id="MBK1856542.1"/>
    </source>
</evidence>
<dbReference type="Pfam" id="PF13579">
    <property type="entry name" value="Glyco_trans_4_4"/>
    <property type="match status" value="1"/>
</dbReference>
<dbReference type="RefSeq" id="WP_309491162.1">
    <property type="nucleotide sequence ID" value="NZ_JAENIG010000016.1"/>
</dbReference>
<dbReference type="Gene3D" id="3.40.50.2000">
    <property type="entry name" value="Glycogen Phosphorylase B"/>
    <property type="match status" value="2"/>
</dbReference>
<proteinExistence type="predicted"/>
<evidence type="ECO:0000313" key="4">
    <source>
        <dbReference type="Proteomes" id="UP000634206"/>
    </source>
</evidence>
<evidence type="ECO:0000259" key="1">
    <source>
        <dbReference type="Pfam" id="PF00534"/>
    </source>
</evidence>
<dbReference type="AlphaFoldDB" id="A0AAE2V961"/>
<dbReference type="InterPro" id="IPR028098">
    <property type="entry name" value="Glyco_trans_4-like_N"/>
</dbReference>
<sequence length="369" mass="40930">MRILHTVSSLFPETGGPSRSVPGLAGAQVSEDMEIYLWAKNVPPDYIPPQGVQLVCGGLDQCAKLMAKVDVVHDHGVWLPLNHQIAKAARRASCKRVVSPRGMLEPWAINHKKWKKRLAWWLYQHRDLETAVLFHATAESEAGQFRRLGLEAPITVIPNGVAVPCDTGQTPEDRNQSETGERVALFLSRVHPKKGLPMLIDAWAKVKPEGWRMRVVGPDEDGHLHELKQRVEEAGLSDCWDFDEPLDGDDKWKAYRAADLFILPTHSENFGIVVAEALGCGVPVITTHGTPWQSLEREGSGWWVPVNETAIADALRDAISRPKAELLAMGERGRAMVVKDFGWERIAAQMAASYQWILGKGEKPGCIVS</sequence>
<keyword evidence="4" id="KW-1185">Reference proteome</keyword>
<evidence type="ECO:0000259" key="2">
    <source>
        <dbReference type="Pfam" id="PF13579"/>
    </source>
</evidence>
<name>A0AAE2V961_9BACT</name>
<dbReference type="GO" id="GO:0016757">
    <property type="term" value="F:glycosyltransferase activity"/>
    <property type="evidence" value="ECO:0007669"/>
    <property type="project" value="InterPro"/>
</dbReference>
<dbReference type="PANTHER" id="PTHR12526">
    <property type="entry name" value="GLYCOSYLTRANSFERASE"/>
    <property type="match status" value="1"/>
</dbReference>
<dbReference type="InterPro" id="IPR001296">
    <property type="entry name" value="Glyco_trans_1"/>
</dbReference>
<dbReference type="PANTHER" id="PTHR12526:SF637">
    <property type="entry name" value="GLYCOSYLTRANSFERASE EPSF-RELATED"/>
    <property type="match status" value="1"/>
</dbReference>
<feature type="domain" description="Glycosyl transferase family 1" evidence="1">
    <location>
        <begin position="174"/>
        <end position="334"/>
    </location>
</feature>
<dbReference type="Pfam" id="PF00534">
    <property type="entry name" value="Glycos_transf_1"/>
    <property type="match status" value="1"/>
</dbReference>
<dbReference type="SUPFAM" id="SSF53756">
    <property type="entry name" value="UDP-Glycosyltransferase/glycogen phosphorylase"/>
    <property type="match status" value="1"/>
</dbReference>
<reference evidence="3" key="1">
    <citation type="submission" date="2021-01" db="EMBL/GenBank/DDBJ databases">
        <title>Modified the classification status of verrucomicrobia.</title>
        <authorList>
            <person name="Feng X."/>
        </authorList>
    </citation>
    <scope>NUCLEOTIDE SEQUENCE</scope>
    <source>
        <strain evidence="3">5K15</strain>
    </source>
</reference>
<dbReference type="EMBL" id="JAENIG010000016">
    <property type="protein sequence ID" value="MBK1856542.1"/>
    <property type="molecule type" value="Genomic_DNA"/>
</dbReference>
<comment type="caution">
    <text evidence="3">The sequence shown here is derived from an EMBL/GenBank/DDBJ whole genome shotgun (WGS) entry which is preliminary data.</text>
</comment>
<dbReference type="Proteomes" id="UP000634206">
    <property type="component" value="Unassembled WGS sequence"/>
</dbReference>
<feature type="domain" description="Glycosyltransferase subfamily 4-like N-terminal" evidence="2">
    <location>
        <begin position="66"/>
        <end position="160"/>
    </location>
</feature>
<gene>
    <name evidence="3" type="ORF">JIN83_16340</name>
</gene>